<dbReference type="InParanoid" id="S2K7X5"/>
<reference evidence="2" key="1">
    <citation type="submission" date="2013-05" db="EMBL/GenBank/DDBJ databases">
        <title>The Genome sequence of Mucor circinelloides f. circinelloides 1006PhL.</title>
        <authorList>
            <consortium name="The Broad Institute Genomics Platform"/>
            <person name="Cuomo C."/>
            <person name="Earl A."/>
            <person name="Findley K."/>
            <person name="Lee S.C."/>
            <person name="Walker B."/>
            <person name="Young S."/>
            <person name="Zeng Q."/>
            <person name="Gargeya S."/>
            <person name="Fitzgerald M."/>
            <person name="Haas B."/>
            <person name="Abouelleil A."/>
            <person name="Allen A.W."/>
            <person name="Alvarado L."/>
            <person name="Arachchi H.M."/>
            <person name="Berlin A.M."/>
            <person name="Chapman S.B."/>
            <person name="Gainer-Dewar J."/>
            <person name="Goldberg J."/>
            <person name="Griggs A."/>
            <person name="Gujja S."/>
            <person name="Hansen M."/>
            <person name="Howarth C."/>
            <person name="Imamovic A."/>
            <person name="Ireland A."/>
            <person name="Larimer J."/>
            <person name="McCowan C."/>
            <person name="Murphy C."/>
            <person name="Pearson M."/>
            <person name="Poon T.W."/>
            <person name="Priest M."/>
            <person name="Roberts A."/>
            <person name="Saif S."/>
            <person name="Shea T."/>
            <person name="Sisk P."/>
            <person name="Sykes S."/>
            <person name="Wortman J."/>
            <person name="Nusbaum C."/>
            <person name="Birren B."/>
        </authorList>
    </citation>
    <scope>NUCLEOTIDE SEQUENCE [LARGE SCALE GENOMIC DNA]</scope>
    <source>
        <strain evidence="2">1006PhL</strain>
    </source>
</reference>
<keyword evidence="2" id="KW-1185">Reference proteome</keyword>
<evidence type="ECO:0000313" key="1">
    <source>
        <dbReference type="EMBL" id="EPB91493.1"/>
    </source>
</evidence>
<dbReference type="Proteomes" id="UP000014254">
    <property type="component" value="Unassembled WGS sequence"/>
</dbReference>
<feature type="non-terminal residue" evidence="1">
    <location>
        <position position="1"/>
    </location>
</feature>
<name>S2K7X5_MUCC1</name>
<protein>
    <submittedName>
        <fullName evidence="1">Uncharacterized protein</fullName>
    </submittedName>
</protein>
<sequence length="106" mass="12003">WQALASGKLQFQPYFVPVCSPAPLTDSAISFAPLVQQFRLHDGQPMINAKASAKVFRLTVLSSVPTPLALRHISAASWKFFWSLSLTYIQRNVIYRYILGCIPHRR</sequence>
<dbReference type="EMBL" id="KE123908">
    <property type="protein sequence ID" value="EPB91493.1"/>
    <property type="molecule type" value="Genomic_DNA"/>
</dbReference>
<feature type="non-terminal residue" evidence="1">
    <location>
        <position position="106"/>
    </location>
</feature>
<dbReference type="VEuPathDB" id="FungiDB:HMPREF1544_01624"/>
<evidence type="ECO:0000313" key="2">
    <source>
        <dbReference type="Proteomes" id="UP000014254"/>
    </source>
</evidence>
<proteinExistence type="predicted"/>
<gene>
    <name evidence="1" type="ORF">HMPREF1544_01624</name>
</gene>
<dbReference type="OrthoDB" id="2282634at2759"/>
<accession>S2K7X5</accession>
<dbReference type="AlphaFoldDB" id="S2K7X5"/>
<organism evidence="1 2">
    <name type="scientific">Mucor circinelloides f. circinelloides (strain 1006PhL)</name>
    <name type="common">Mucormycosis agent</name>
    <name type="synonym">Calyptromyces circinelloides</name>
    <dbReference type="NCBI Taxonomy" id="1220926"/>
    <lineage>
        <taxon>Eukaryota</taxon>
        <taxon>Fungi</taxon>
        <taxon>Fungi incertae sedis</taxon>
        <taxon>Mucoromycota</taxon>
        <taxon>Mucoromycotina</taxon>
        <taxon>Mucoromycetes</taxon>
        <taxon>Mucorales</taxon>
        <taxon>Mucorineae</taxon>
        <taxon>Mucoraceae</taxon>
        <taxon>Mucor</taxon>
    </lineage>
</organism>
<dbReference type="STRING" id="1220926.S2K7X5"/>